<feature type="region of interest" description="Disordered" evidence="1">
    <location>
        <begin position="95"/>
        <end position="118"/>
    </location>
</feature>
<dbReference type="Proteomes" id="UP001141327">
    <property type="component" value="Unassembled WGS sequence"/>
</dbReference>
<proteinExistence type="predicted"/>
<evidence type="ECO:0000256" key="1">
    <source>
        <dbReference type="SAM" id="MobiDB-lite"/>
    </source>
</evidence>
<organism evidence="2 3">
    <name type="scientific">Paratrimastix pyriformis</name>
    <dbReference type="NCBI Taxonomy" id="342808"/>
    <lineage>
        <taxon>Eukaryota</taxon>
        <taxon>Metamonada</taxon>
        <taxon>Preaxostyla</taxon>
        <taxon>Paratrimastigidae</taxon>
        <taxon>Paratrimastix</taxon>
    </lineage>
</organism>
<sequence length="298" mass="31521">MDQLSRLSFTSTMIPEFGKLFGYLVASEKRIPSTKLLQRISLSILRSAGGDQSLCCQKLAQLIQFICAATIFNLESSTKAVTVSRVSMATPVPARPVASVNPSTASPQSGLCPKSPSTVKQPPGKVTAHCIDPSAAPLQLGGGTTRPRLLATPKGASLCPKDLGLKGSGAARVPLGLTRRVCSGRVCVIWLSVCADSNQAGTLGGALAIAGEGTAQSQPAATGENPLLIEACLFLENQAQMGGALSLREYSNPAGPDGPRKRDFGWWIREQHAPMFVFRTATRWYMGTRLPNAQEVPM</sequence>
<evidence type="ECO:0000313" key="3">
    <source>
        <dbReference type="Proteomes" id="UP001141327"/>
    </source>
</evidence>
<feature type="compositionally biased region" description="Polar residues" evidence="1">
    <location>
        <begin position="100"/>
        <end position="118"/>
    </location>
</feature>
<keyword evidence="3" id="KW-1185">Reference proteome</keyword>
<accession>A0ABQ8UHJ5</accession>
<dbReference type="EMBL" id="JAPMOS010000026">
    <property type="protein sequence ID" value="KAJ4458713.1"/>
    <property type="molecule type" value="Genomic_DNA"/>
</dbReference>
<comment type="caution">
    <text evidence="2">The sequence shown here is derived from an EMBL/GenBank/DDBJ whole genome shotgun (WGS) entry which is preliminary data.</text>
</comment>
<evidence type="ECO:0000313" key="2">
    <source>
        <dbReference type="EMBL" id="KAJ4458713.1"/>
    </source>
</evidence>
<name>A0ABQ8UHJ5_9EUKA</name>
<reference evidence="2" key="1">
    <citation type="journal article" date="2022" name="bioRxiv">
        <title>Genomics of Preaxostyla Flagellates Illuminates Evolutionary Transitions and the Path Towards Mitochondrial Loss.</title>
        <authorList>
            <person name="Novak L.V.F."/>
            <person name="Treitli S.C."/>
            <person name="Pyrih J."/>
            <person name="Halakuc P."/>
            <person name="Pipaliya S.V."/>
            <person name="Vacek V."/>
            <person name="Brzon O."/>
            <person name="Soukal P."/>
            <person name="Eme L."/>
            <person name="Dacks J.B."/>
            <person name="Karnkowska A."/>
            <person name="Elias M."/>
            <person name="Hampl V."/>
        </authorList>
    </citation>
    <scope>NUCLEOTIDE SEQUENCE</scope>
    <source>
        <strain evidence="2">RCP-MX</strain>
    </source>
</reference>
<gene>
    <name evidence="2" type="ORF">PAPYR_5479</name>
</gene>
<protein>
    <submittedName>
        <fullName evidence="2">Uncharacterized protein</fullName>
    </submittedName>
</protein>